<dbReference type="AlphaFoldDB" id="A0A397JZU8"/>
<protein>
    <submittedName>
        <fullName evidence="2">Uncharacterized protein</fullName>
    </submittedName>
</protein>
<comment type="caution">
    <text evidence="2">The sequence shown here is derived from an EMBL/GenBank/DDBJ whole genome shotgun (WGS) entry which is preliminary data.</text>
</comment>
<dbReference type="Proteomes" id="UP000266861">
    <property type="component" value="Unassembled WGS sequence"/>
</dbReference>
<gene>
    <name evidence="2" type="ORF">Glove_9g270</name>
</gene>
<organism evidence="2 3">
    <name type="scientific">Diversispora epigaea</name>
    <dbReference type="NCBI Taxonomy" id="1348612"/>
    <lineage>
        <taxon>Eukaryota</taxon>
        <taxon>Fungi</taxon>
        <taxon>Fungi incertae sedis</taxon>
        <taxon>Mucoromycota</taxon>
        <taxon>Glomeromycotina</taxon>
        <taxon>Glomeromycetes</taxon>
        <taxon>Diversisporales</taxon>
        <taxon>Diversisporaceae</taxon>
        <taxon>Diversispora</taxon>
    </lineage>
</organism>
<dbReference type="EMBL" id="PQFF01000007">
    <property type="protein sequence ID" value="RHZ90030.1"/>
    <property type="molecule type" value="Genomic_DNA"/>
</dbReference>
<name>A0A397JZU8_9GLOM</name>
<evidence type="ECO:0000313" key="2">
    <source>
        <dbReference type="EMBL" id="RHZ90030.1"/>
    </source>
</evidence>
<evidence type="ECO:0000256" key="1">
    <source>
        <dbReference type="SAM" id="MobiDB-lite"/>
    </source>
</evidence>
<keyword evidence="3" id="KW-1185">Reference proteome</keyword>
<feature type="region of interest" description="Disordered" evidence="1">
    <location>
        <begin position="1"/>
        <end position="23"/>
    </location>
</feature>
<sequence length="154" mass="17737">MSSKTQQKQQKKKAKTTTSKEKKEKLQENLRSLINLQSSIIKTVNICSFGSLLSLLKVINVFLPHHLLLFSSSLYSPFSLLSNKHIIHSAQKKILTAIKYIKLNNHIEKEIIKYEIELSSFSLSIFITKQQTKGTKDPKKMKMIKMINSQNYVI</sequence>
<evidence type="ECO:0000313" key="3">
    <source>
        <dbReference type="Proteomes" id="UP000266861"/>
    </source>
</evidence>
<reference evidence="2 3" key="1">
    <citation type="submission" date="2018-08" db="EMBL/GenBank/DDBJ databases">
        <title>Genome and evolution of the arbuscular mycorrhizal fungus Diversispora epigaea (formerly Glomus versiforme) and its bacterial endosymbionts.</title>
        <authorList>
            <person name="Sun X."/>
            <person name="Fei Z."/>
            <person name="Harrison M."/>
        </authorList>
    </citation>
    <scope>NUCLEOTIDE SEQUENCE [LARGE SCALE GENOMIC DNA]</scope>
    <source>
        <strain evidence="2 3">IT104</strain>
    </source>
</reference>
<accession>A0A397JZU8</accession>
<proteinExistence type="predicted"/>